<dbReference type="InterPro" id="IPR027417">
    <property type="entry name" value="P-loop_NTPase"/>
</dbReference>
<dbReference type="AlphaFoldDB" id="A0A023GI78"/>
<dbReference type="GO" id="GO:0008146">
    <property type="term" value="F:sulfotransferase activity"/>
    <property type="evidence" value="ECO:0007669"/>
    <property type="project" value="InterPro"/>
</dbReference>
<dbReference type="Gene3D" id="3.40.50.300">
    <property type="entry name" value="P-loop containing nucleotide triphosphate hydrolases"/>
    <property type="match status" value="1"/>
</dbReference>
<dbReference type="SUPFAM" id="SSF52540">
    <property type="entry name" value="P-loop containing nucleoside triphosphate hydrolases"/>
    <property type="match status" value="1"/>
</dbReference>
<comment type="similarity">
    <text evidence="1">Belongs to the sulfotransferase 1 family.</text>
</comment>
<evidence type="ECO:0000256" key="2">
    <source>
        <dbReference type="ARBA" id="ARBA00022679"/>
    </source>
</evidence>
<reference evidence="4" key="1">
    <citation type="submission" date="2014-03" db="EMBL/GenBank/DDBJ databases">
        <title>The sialotranscriptome of Amblyomma triste, Amblyomma parvum and Amblyomma cajennense ticks, uncovered by 454-based RNA-seq.</title>
        <authorList>
            <person name="Garcia G.R."/>
            <person name="Gardinassi L.G."/>
            <person name="Ribeiro J.M."/>
            <person name="Anatriello E."/>
            <person name="Ferreira B.R."/>
            <person name="Moreira H.N."/>
            <person name="Mafra C."/>
            <person name="Olegario M.M."/>
            <person name="Szabo P.J."/>
            <person name="Miranda-Santos I.K."/>
            <person name="Maruyama S.R."/>
        </authorList>
    </citation>
    <scope>NUCLEOTIDE SEQUENCE</scope>
    <source>
        <strain evidence="4">Mato Grasso do Sul</strain>
        <tissue evidence="4">Salivary glands</tissue>
    </source>
</reference>
<keyword evidence="2 4" id="KW-0808">Transferase</keyword>
<sequence>MDESSYRNVEGLWMHEMFHEEAVRSAMKYRPRDGDIFIVSYPKCGTYWTQFIVFNILRRAEPVSNVSEYGVMCPFIDMAGGAAAENPSRSGPIMTHLPVHVLRPESRAKYIYVARNPYDCVVSYYNFFKGFTPKTVGDVSFQKFLDMFLSGKVSYGDYFDQLLPWYNRRDDSNVLFVTYEDIKTDTRAQILKIADFLGEDHGSAMREDAALLENVMRACSIENMKALFTETPLQMVKRVAKAWDQGPSTSSKWLSDIAGGKTEMHGGSAFLRKGIVGDWKNCFEPNQIARMKTWIAKKTQGSDVMELWKSFELP</sequence>
<feature type="domain" description="Sulfotransferase" evidence="3">
    <location>
        <begin position="33"/>
        <end position="302"/>
    </location>
</feature>
<accession>A0A023GI78</accession>
<protein>
    <submittedName>
        <fullName evidence="4">Putative tpa exp: sulfotransferase</fullName>
    </submittedName>
</protein>
<dbReference type="Pfam" id="PF00685">
    <property type="entry name" value="Sulfotransfer_1"/>
    <property type="match status" value="1"/>
</dbReference>
<dbReference type="InterPro" id="IPR000863">
    <property type="entry name" value="Sulfotransferase_dom"/>
</dbReference>
<organism evidence="4">
    <name type="scientific">Amblyomma triste</name>
    <name type="common">Neotropical tick</name>
    <dbReference type="NCBI Taxonomy" id="251400"/>
    <lineage>
        <taxon>Eukaryota</taxon>
        <taxon>Metazoa</taxon>
        <taxon>Ecdysozoa</taxon>
        <taxon>Arthropoda</taxon>
        <taxon>Chelicerata</taxon>
        <taxon>Arachnida</taxon>
        <taxon>Acari</taxon>
        <taxon>Parasitiformes</taxon>
        <taxon>Ixodida</taxon>
        <taxon>Ixodoidea</taxon>
        <taxon>Ixodidae</taxon>
        <taxon>Amblyomminae</taxon>
        <taxon>Amblyomma</taxon>
    </lineage>
</organism>
<evidence type="ECO:0000259" key="3">
    <source>
        <dbReference type="Pfam" id="PF00685"/>
    </source>
</evidence>
<name>A0A023GI78_AMBTT</name>
<dbReference type="EMBL" id="GBBM01001809">
    <property type="protein sequence ID" value="JAC33609.1"/>
    <property type="molecule type" value="mRNA"/>
</dbReference>
<dbReference type="PANTHER" id="PTHR11783">
    <property type="entry name" value="SULFOTRANSFERASE SULT"/>
    <property type="match status" value="1"/>
</dbReference>
<evidence type="ECO:0000313" key="4">
    <source>
        <dbReference type="EMBL" id="JAC33609.1"/>
    </source>
</evidence>
<evidence type="ECO:0000256" key="1">
    <source>
        <dbReference type="ARBA" id="ARBA00005771"/>
    </source>
</evidence>
<proteinExistence type="evidence at transcript level"/>